<evidence type="ECO:0000313" key="9">
    <source>
        <dbReference type="EMBL" id="KAK5111900.1"/>
    </source>
</evidence>
<evidence type="ECO:0000256" key="1">
    <source>
        <dbReference type="ARBA" id="ARBA00004173"/>
    </source>
</evidence>
<evidence type="ECO:0000256" key="2">
    <source>
        <dbReference type="ARBA" id="ARBA00022723"/>
    </source>
</evidence>
<gene>
    <name evidence="9" type="ORF">LTR62_004632</name>
</gene>
<keyword evidence="6" id="KW-0496">Mitochondrion</keyword>
<feature type="compositionally biased region" description="Gly residues" evidence="8">
    <location>
        <begin position="838"/>
        <end position="847"/>
    </location>
</feature>
<comment type="subcellular location">
    <subcellularLocation>
        <location evidence="1">Mitochondrion</location>
    </subcellularLocation>
</comment>
<dbReference type="InterPro" id="IPR015324">
    <property type="entry name" value="Ribosomal_Rsm22-like"/>
</dbReference>
<keyword evidence="3" id="KW-0809">Transit peptide</keyword>
<dbReference type="GO" id="GO:0046872">
    <property type="term" value="F:metal ion binding"/>
    <property type="evidence" value="ECO:0007669"/>
    <property type="project" value="UniProtKB-KW"/>
</dbReference>
<dbReference type="Proteomes" id="UP001310890">
    <property type="component" value="Unassembled WGS sequence"/>
</dbReference>
<comment type="caution">
    <text evidence="9">The sequence shown here is derived from an EMBL/GenBank/DDBJ whole genome shotgun (WGS) entry which is preliminary data.</text>
</comment>
<proteinExistence type="predicted"/>
<reference evidence="9" key="1">
    <citation type="submission" date="2023-08" db="EMBL/GenBank/DDBJ databases">
        <title>Black Yeasts Isolated from many extreme environments.</title>
        <authorList>
            <person name="Coleine C."/>
            <person name="Stajich J.E."/>
            <person name="Selbmann L."/>
        </authorList>
    </citation>
    <scope>NUCLEOTIDE SEQUENCE</scope>
    <source>
        <strain evidence="9">CCFEE 5401</strain>
    </source>
</reference>
<accession>A0AAN7TEH1</accession>
<protein>
    <submittedName>
        <fullName evidence="9">Uncharacterized protein</fullName>
    </submittedName>
</protein>
<keyword evidence="2" id="KW-0479">Metal-binding</keyword>
<feature type="region of interest" description="Disordered" evidence="8">
    <location>
        <begin position="230"/>
        <end position="261"/>
    </location>
</feature>
<name>A0AAN7TEH1_9PEZI</name>
<dbReference type="InterPro" id="IPR052571">
    <property type="entry name" value="Mt_RNA_Methyltransferase"/>
</dbReference>
<dbReference type="GO" id="GO:0006412">
    <property type="term" value="P:translation"/>
    <property type="evidence" value="ECO:0007669"/>
    <property type="project" value="InterPro"/>
</dbReference>
<evidence type="ECO:0000256" key="4">
    <source>
        <dbReference type="ARBA" id="ARBA00023004"/>
    </source>
</evidence>
<dbReference type="GO" id="GO:0008168">
    <property type="term" value="F:methyltransferase activity"/>
    <property type="evidence" value="ECO:0007669"/>
    <property type="project" value="InterPro"/>
</dbReference>
<dbReference type="AlphaFoldDB" id="A0AAN7TEH1"/>
<dbReference type="EMBL" id="JAVRRL010000035">
    <property type="protein sequence ID" value="KAK5111900.1"/>
    <property type="molecule type" value="Genomic_DNA"/>
</dbReference>
<evidence type="ECO:0000256" key="8">
    <source>
        <dbReference type="SAM" id="MobiDB-lite"/>
    </source>
</evidence>
<feature type="compositionally biased region" description="Acidic residues" evidence="8">
    <location>
        <begin position="820"/>
        <end position="829"/>
    </location>
</feature>
<dbReference type="PANTHER" id="PTHR13184:SF5">
    <property type="entry name" value="METHYLTRANSFERASE-LIKE PROTEIN 17, MITOCHONDRIAL"/>
    <property type="match status" value="1"/>
</dbReference>
<dbReference type="PANTHER" id="PTHR13184">
    <property type="entry name" value="37S RIBOSOMAL PROTEIN S22"/>
    <property type="match status" value="1"/>
</dbReference>
<feature type="region of interest" description="Disordered" evidence="8">
    <location>
        <begin position="800"/>
        <end position="878"/>
    </location>
</feature>
<evidence type="ECO:0000256" key="5">
    <source>
        <dbReference type="ARBA" id="ARBA00023014"/>
    </source>
</evidence>
<feature type="compositionally biased region" description="Basic and acidic residues" evidence="8">
    <location>
        <begin position="857"/>
        <end position="866"/>
    </location>
</feature>
<evidence type="ECO:0000256" key="6">
    <source>
        <dbReference type="ARBA" id="ARBA00023128"/>
    </source>
</evidence>
<keyword evidence="4" id="KW-0408">Iron</keyword>
<dbReference type="Pfam" id="PF09243">
    <property type="entry name" value="Rsm22"/>
    <property type="match status" value="2"/>
</dbReference>
<dbReference type="GO" id="GO:0005763">
    <property type="term" value="C:mitochondrial small ribosomal subunit"/>
    <property type="evidence" value="ECO:0007669"/>
    <property type="project" value="TreeGrafter"/>
</dbReference>
<organism evidence="9 10">
    <name type="scientific">Meristemomyces frigidus</name>
    <dbReference type="NCBI Taxonomy" id="1508187"/>
    <lineage>
        <taxon>Eukaryota</taxon>
        <taxon>Fungi</taxon>
        <taxon>Dikarya</taxon>
        <taxon>Ascomycota</taxon>
        <taxon>Pezizomycotina</taxon>
        <taxon>Dothideomycetes</taxon>
        <taxon>Dothideomycetidae</taxon>
        <taxon>Mycosphaerellales</taxon>
        <taxon>Teratosphaeriaceae</taxon>
        <taxon>Meristemomyces</taxon>
    </lineage>
</organism>
<keyword evidence="5" id="KW-0411">Iron-sulfur</keyword>
<comment type="function">
    <text evidence="7">Mitochondrial ribosome (mitoribosome) assembly factor. Binds at the interface of the head and body domains of the mitochondrial small ribosomal subunit (mt-SSU), occluding the mRNA channel and preventing compaction of the head domain towards the body. Probable inactive methyltransferase: retains the characteristic folding and ability to bind S-adenosyl-L-methionine, but it probably lost its methyltransferase activity.</text>
</comment>
<evidence type="ECO:0000313" key="10">
    <source>
        <dbReference type="Proteomes" id="UP001310890"/>
    </source>
</evidence>
<evidence type="ECO:0000256" key="3">
    <source>
        <dbReference type="ARBA" id="ARBA00022946"/>
    </source>
</evidence>
<evidence type="ECO:0000256" key="7">
    <source>
        <dbReference type="ARBA" id="ARBA00045681"/>
    </source>
</evidence>
<dbReference type="GO" id="GO:0003735">
    <property type="term" value="F:structural constituent of ribosome"/>
    <property type="evidence" value="ECO:0007669"/>
    <property type="project" value="TreeGrafter"/>
</dbReference>
<dbReference type="GO" id="GO:0051536">
    <property type="term" value="F:iron-sulfur cluster binding"/>
    <property type="evidence" value="ECO:0007669"/>
    <property type="project" value="UniProtKB-KW"/>
</dbReference>
<feature type="region of interest" description="Disordered" evidence="8">
    <location>
        <begin position="273"/>
        <end position="303"/>
    </location>
</feature>
<sequence length="878" mass="93691">MAPMVFPAVHGAVCASCRLNAVLAAKRFARRRGVVVAGWGGSPVIAVAGFGTAAAAATGTGTATATATATATGNGAFFGGGGGGRRFVRRGGDVVAGGRAGFATMAVRGMPRMRPRWGSGGGGEAARGFDALAEGEEIGSNGGMEGLSIADKEEGEEMARRILAAREEHGDRVPPGVLSERELRMFDALFNSTGAEGMDVGGVADQELAADDGAGTGVLRMADDGALEEIEYDESDEKGKNGKTRKRNKGASEDVGGVDHATAVLQRYEDERALDEEQEQDDPDDEDPTQRTHPLTLANRFGTSPSTLALPKTTFIDPIATAIASAKPDHLAQTAHKVFGGLGLPYSPSTPTSLKTMQQKPIALDAFQDRMSPIEADVFLSCVMPAVFASCMSVLTETRKRMGTAWAENLVRKAEAGQLKILDVGGGGAGVLAVRELLRAEWERMHDANGSASDSPLALAEADGQLGGAGLTPPMGHATVVTGSEMLRKRCSQLLGNTTFIPRLPEYIHHPSEKQKDGKFDLVIAPHSLWSLREDYLRRNAALNLWSLCKRTGGVLVLVEKGVARGFEVVAGAREFLLGEKIASLGDGEVVVEEEVVVVEGESLGPLIPSKEKEKGMIVAPCTNHSSCPMFVQKGIVKGRKDICHFEQRFVRPVFLQKILGARDKNFEDVRFAYVSFVRGRDLRSEEGLEQGVAATESAFAGYEDEAATPHPLSLPRLILPPLKRRGHVILDLCTSAGRLERWTVPRSFSKRAFRDARKSSWGDLWALGAKTRVGRGLRGNKHTGKEEYYDLDVKLAGKAGRGEGKGKGKGKKGKGAGVDEGESVIDTDEYGRLIVRKGGGSEPGEGGQRRTQRVKGVRDKRDKSGKGNGRRKYQVGE</sequence>
<feature type="compositionally biased region" description="Basic residues" evidence="8">
    <location>
        <begin position="869"/>
        <end position="878"/>
    </location>
</feature>
<feature type="compositionally biased region" description="Acidic residues" evidence="8">
    <location>
        <begin position="273"/>
        <end position="287"/>
    </location>
</feature>